<proteinExistence type="predicted"/>
<comment type="subcellular location">
    <subcellularLocation>
        <location evidence="1">Cell membrane</location>
        <topology evidence="1">Multi-pass membrane protein</topology>
    </subcellularLocation>
</comment>
<gene>
    <name evidence="8" type="ORF">H9804_01245</name>
</gene>
<feature type="transmembrane region" description="Helical" evidence="6">
    <location>
        <begin position="12"/>
        <end position="43"/>
    </location>
</feature>
<feature type="transmembrane region" description="Helical" evidence="6">
    <location>
        <begin position="215"/>
        <end position="248"/>
    </location>
</feature>
<comment type="caution">
    <text evidence="8">The sequence shown here is derived from an EMBL/GenBank/DDBJ whole genome shotgun (WGS) entry which is preliminary data.</text>
</comment>
<dbReference type="Pfam" id="PF03772">
    <property type="entry name" value="Competence"/>
    <property type="match status" value="1"/>
</dbReference>
<protein>
    <submittedName>
        <fullName evidence="8">ComEC/Rec2 family competence protein</fullName>
    </submittedName>
</protein>
<evidence type="ECO:0000256" key="2">
    <source>
        <dbReference type="ARBA" id="ARBA00022475"/>
    </source>
</evidence>
<organism evidence="8 9">
    <name type="scientific">Candidatus Mucispirillum faecigallinarum</name>
    <dbReference type="NCBI Taxonomy" id="2838699"/>
    <lineage>
        <taxon>Bacteria</taxon>
        <taxon>Pseudomonadati</taxon>
        <taxon>Deferribacterota</taxon>
        <taxon>Deferribacteres</taxon>
        <taxon>Deferribacterales</taxon>
        <taxon>Mucispirillaceae</taxon>
        <taxon>Mucispirillum</taxon>
    </lineage>
</organism>
<feature type="transmembrane region" description="Helical" evidence="6">
    <location>
        <begin position="260"/>
        <end position="293"/>
    </location>
</feature>
<dbReference type="PANTHER" id="PTHR30619:SF1">
    <property type="entry name" value="RECOMBINATION PROTEIN 2"/>
    <property type="match status" value="1"/>
</dbReference>
<feature type="transmembrane region" description="Helical" evidence="6">
    <location>
        <begin position="49"/>
        <end position="69"/>
    </location>
</feature>
<evidence type="ECO:0000256" key="1">
    <source>
        <dbReference type="ARBA" id="ARBA00004651"/>
    </source>
</evidence>
<feature type="transmembrane region" description="Helical" evidence="6">
    <location>
        <begin position="305"/>
        <end position="323"/>
    </location>
</feature>
<dbReference type="GO" id="GO:0005886">
    <property type="term" value="C:plasma membrane"/>
    <property type="evidence" value="ECO:0007669"/>
    <property type="project" value="UniProtKB-SubCell"/>
</dbReference>
<evidence type="ECO:0000259" key="7">
    <source>
        <dbReference type="Pfam" id="PF03772"/>
    </source>
</evidence>
<evidence type="ECO:0000256" key="6">
    <source>
        <dbReference type="SAM" id="Phobius"/>
    </source>
</evidence>
<dbReference type="NCBIfam" id="TIGR00360">
    <property type="entry name" value="ComEC_N-term"/>
    <property type="match status" value="1"/>
</dbReference>
<dbReference type="Proteomes" id="UP000824176">
    <property type="component" value="Unassembled WGS sequence"/>
</dbReference>
<sequence length="562" mass="63295">MDKFYKIPKTYLFLILVITSALLYPFSKILFLITGALSIIITIKRPYNIILTMCFIIIHIGINSFFIVIDVNEYAKINSIQFGSGKLYADKSIKVTPGDIIIGNFYIDKEKSKPFFKPVYNYSGKLSIFKAPVISKILQFRKNISEYIFYSSGGTISVAQALILGDKSFISDNLKDAYTISGLFHLLSMSGSHVAIVTAIFLSVLFFLPVKIRFMAAICAVLCLIVLGGFNITVIRASIFASIIMTAYICDIKVDSKKFILFMAGLFLLVSPLSINDISFLMSFGAVFGIIYLMKSGYGVIKTALITGIAATLITAPLSMYVFGTTNHLSILSTMIISPVIYLHILFSIFALIAPNIAAAPLSIVENISNNMVFLLAKITYFGFIFKTIPLYIMVITILYTVWTLFLTGKKKLLSLLSLLIIFYPAPTPPEYIFPNISPRDKAFIIYSKNGNEIFYQGSENGFRYKFMPIVAKYGIKVFDYGYIKVFGGSNNYIKIKKKGRDNFTNLCINEYNNKCSYIYHTRSNSIKESDINDNITHIIWKNKIHDKSIIEIEKYGTYTFN</sequence>
<evidence type="ECO:0000313" key="8">
    <source>
        <dbReference type="EMBL" id="HIZ88546.1"/>
    </source>
</evidence>
<reference evidence="8" key="2">
    <citation type="submission" date="2021-04" db="EMBL/GenBank/DDBJ databases">
        <authorList>
            <person name="Gilroy R."/>
        </authorList>
    </citation>
    <scope>NUCLEOTIDE SEQUENCE</scope>
    <source>
        <strain evidence="8">ChiW4-1371</strain>
    </source>
</reference>
<keyword evidence="5 6" id="KW-0472">Membrane</keyword>
<feature type="transmembrane region" description="Helical" evidence="6">
    <location>
        <begin position="329"/>
        <end position="352"/>
    </location>
</feature>
<dbReference type="InterPro" id="IPR052159">
    <property type="entry name" value="Competence_DNA_uptake"/>
</dbReference>
<dbReference type="PANTHER" id="PTHR30619">
    <property type="entry name" value="DNA INTERNALIZATION/COMPETENCE PROTEIN COMEC/REC2"/>
    <property type="match status" value="1"/>
</dbReference>
<feature type="transmembrane region" description="Helical" evidence="6">
    <location>
        <begin position="389"/>
        <end position="408"/>
    </location>
</feature>
<feature type="transmembrane region" description="Helical" evidence="6">
    <location>
        <begin position="147"/>
        <end position="164"/>
    </location>
</feature>
<dbReference type="InterPro" id="IPR004477">
    <property type="entry name" value="ComEC_N"/>
</dbReference>
<feature type="transmembrane region" description="Helical" evidence="6">
    <location>
        <begin position="184"/>
        <end position="208"/>
    </location>
</feature>
<evidence type="ECO:0000313" key="9">
    <source>
        <dbReference type="Proteomes" id="UP000824176"/>
    </source>
</evidence>
<keyword evidence="2" id="KW-1003">Cell membrane</keyword>
<accession>A0A9D2GSS1</accession>
<dbReference type="AlphaFoldDB" id="A0A9D2GSS1"/>
<reference evidence="8" key="1">
    <citation type="journal article" date="2021" name="PeerJ">
        <title>Extensive microbial diversity within the chicken gut microbiome revealed by metagenomics and culture.</title>
        <authorList>
            <person name="Gilroy R."/>
            <person name="Ravi A."/>
            <person name="Getino M."/>
            <person name="Pursley I."/>
            <person name="Horton D.L."/>
            <person name="Alikhan N.F."/>
            <person name="Baker D."/>
            <person name="Gharbi K."/>
            <person name="Hall N."/>
            <person name="Watson M."/>
            <person name="Adriaenssens E.M."/>
            <person name="Foster-Nyarko E."/>
            <person name="Jarju S."/>
            <person name="Secka A."/>
            <person name="Antonio M."/>
            <person name="Oren A."/>
            <person name="Chaudhuri R.R."/>
            <person name="La Ragione R."/>
            <person name="Hildebrand F."/>
            <person name="Pallen M.J."/>
        </authorList>
    </citation>
    <scope>NUCLEOTIDE SEQUENCE</scope>
    <source>
        <strain evidence="8">ChiW4-1371</strain>
    </source>
</reference>
<feature type="domain" description="ComEC/Rec2-related protein" evidence="7">
    <location>
        <begin position="162"/>
        <end position="408"/>
    </location>
</feature>
<keyword evidence="4 6" id="KW-1133">Transmembrane helix</keyword>
<evidence type="ECO:0000256" key="5">
    <source>
        <dbReference type="ARBA" id="ARBA00023136"/>
    </source>
</evidence>
<evidence type="ECO:0000256" key="3">
    <source>
        <dbReference type="ARBA" id="ARBA00022692"/>
    </source>
</evidence>
<evidence type="ECO:0000256" key="4">
    <source>
        <dbReference type="ARBA" id="ARBA00022989"/>
    </source>
</evidence>
<dbReference type="EMBL" id="DXAQ01000018">
    <property type="protein sequence ID" value="HIZ88546.1"/>
    <property type="molecule type" value="Genomic_DNA"/>
</dbReference>
<name>A0A9D2GSS1_9BACT</name>
<keyword evidence="3 6" id="KW-0812">Transmembrane</keyword>